<dbReference type="AlphaFoldDB" id="A0A8K0JMC3"/>
<feature type="transmembrane region" description="Helical" evidence="2">
    <location>
        <begin position="323"/>
        <end position="342"/>
    </location>
</feature>
<comment type="caution">
    <text evidence="3">The sequence shown here is derived from an EMBL/GenBank/DDBJ whole genome shotgun (WGS) entry which is preliminary data.</text>
</comment>
<evidence type="ECO:0000313" key="3">
    <source>
        <dbReference type="EMBL" id="KAG7561816.1"/>
    </source>
</evidence>
<feature type="transmembrane region" description="Helical" evidence="2">
    <location>
        <begin position="254"/>
        <end position="274"/>
    </location>
</feature>
<dbReference type="EMBL" id="JABELV010000045">
    <property type="protein sequence ID" value="KAG7561816.1"/>
    <property type="molecule type" value="Genomic_DNA"/>
</dbReference>
<feature type="compositionally biased region" description="Basic and acidic residues" evidence="1">
    <location>
        <begin position="426"/>
        <end position="441"/>
    </location>
</feature>
<feature type="compositionally biased region" description="Acidic residues" evidence="1">
    <location>
        <begin position="572"/>
        <end position="584"/>
    </location>
</feature>
<accession>A0A8K0JMC3</accession>
<name>A0A8K0JMC3_9TREE</name>
<protein>
    <submittedName>
        <fullName evidence="3">Uncharacterized protein</fullName>
    </submittedName>
</protein>
<reference evidence="3" key="1">
    <citation type="submission" date="2020-04" db="EMBL/GenBank/DDBJ databases">
        <title>Analysis of mating type loci in Filobasidium floriforme.</title>
        <authorList>
            <person name="Nowrousian M."/>
        </authorList>
    </citation>
    <scope>NUCLEOTIDE SEQUENCE</scope>
    <source>
        <strain evidence="3">CBS 6242</strain>
    </source>
</reference>
<evidence type="ECO:0000256" key="1">
    <source>
        <dbReference type="SAM" id="MobiDB-lite"/>
    </source>
</evidence>
<feature type="transmembrane region" description="Helical" evidence="2">
    <location>
        <begin position="135"/>
        <end position="155"/>
    </location>
</feature>
<keyword evidence="2" id="KW-1133">Transmembrane helix</keyword>
<proteinExistence type="predicted"/>
<evidence type="ECO:0000256" key="2">
    <source>
        <dbReference type="SAM" id="Phobius"/>
    </source>
</evidence>
<feature type="transmembrane region" description="Helical" evidence="2">
    <location>
        <begin position="167"/>
        <end position="191"/>
    </location>
</feature>
<feature type="region of interest" description="Disordered" evidence="1">
    <location>
        <begin position="565"/>
        <end position="627"/>
    </location>
</feature>
<feature type="transmembrane region" description="Helical" evidence="2">
    <location>
        <begin position="354"/>
        <end position="372"/>
    </location>
</feature>
<dbReference type="Proteomes" id="UP000812966">
    <property type="component" value="Unassembled WGS sequence"/>
</dbReference>
<evidence type="ECO:0000313" key="4">
    <source>
        <dbReference type="Proteomes" id="UP000812966"/>
    </source>
</evidence>
<feature type="region of interest" description="Disordered" evidence="1">
    <location>
        <begin position="404"/>
        <end position="482"/>
    </location>
</feature>
<keyword evidence="4" id="KW-1185">Reference proteome</keyword>
<feature type="compositionally biased region" description="Low complexity" evidence="1">
    <location>
        <begin position="471"/>
        <end position="482"/>
    </location>
</feature>
<keyword evidence="2" id="KW-0812">Transmembrane</keyword>
<organism evidence="3 4">
    <name type="scientific">Filobasidium floriforme</name>
    <dbReference type="NCBI Taxonomy" id="5210"/>
    <lineage>
        <taxon>Eukaryota</taxon>
        <taxon>Fungi</taxon>
        <taxon>Dikarya</taxon>
        <taxon>Basidiomycota</taxon>
        <taxon>Agaricomycotina</taxon>
        <taxon>Tremellomycetes</taxon>
        <taxon>Filobasidiales</taxon>
        <taxon>Filobasidiaceae</taxon>
        <taxon>Filobasidium</taxon>
    </lineage>
</organism>
<feature type="transmembrane region" description="Helical" evidence="2">
    <location>
        <begin position="294"/>
        <end position="311"/>
    </location>
</feature>
<feature type="transmembrane region" description="Helical" evidence="2">
    <location>
        <begin position="49"/>
        <end position="71"/>
    </location>
</feature>
<gene>
    <name evidence="3" type="ORF">FFLO_02717</name>
</gene>
<sequence length="643" mass="71172">MRHSPLAERGGDIQLFPMGSQSSISVDLPQYRSSHKSRFLAVKAKEKTVFWRGICIGIACTLFLMGGFYLAKRMENNSGTAMAPTYNLDRTVHQPPRPQHLPLQPRLESSAAQTTGKDPYLAYRPSFTYSLPVQVLIQGITLTLLAVLLIHILFTTQYHFPLSKFNYLLQLSGILLVLGSIIGSIVVVMAAQERSSTHWPYMLDYISVNTPPSTWSKPQKGAWFFLQSLCNGMVHLTHIQFLTLLFPSATEVKLIFLLLGPLALAASGLTFSSLSDRRTTIDLGDAIRNVFDGTLLLIFSVSLVIWGLLVNRKRAWRFDGGTAAFGAGATILAIISTAINFVEVKEDTINWLQNLLWAIVLWQSWLGFWWWVGSGMGVGEVEDMVQKEQKKKLRIQRRREERRRLEAANISGEDGPTGTTTALDPLRLRGERPRGRSRVAELPDNTSGAEDIELREIGEARSPGNGGPVTTGGSSSSSDASPLPLESVSGIFAYPINLILRYVRNLRSGHEEATKRKVLRRAKLRQQVFEGQNAAASEGWGLGSFGIREAEDSERRLSAANRIARNNQTADTDADELEEDDEDVLSPGSDLEAGRARRPVQDTGGVTSPEVPRDGQTPAADDRKTGGVKGWLKKWRLVDRSTY</sequence>
<keyword evidence="2" id="KW-0472">Membrane</keyword>